<organism evidence="3 4">
    <name type="scientific">Pseudarthrobacter phenanthrenivorans (strain DSM 18606 / JCM 16027 / LMG 23796 / Sphe3)</name>
    <name type="common">Arthrobacter phenanthrenivorans</name>
    <dbReference type="NCBI Taxonomy" id="930171"/>
    <lineage>
        <taxon>Bacteria</taxon>
        <taxon>Bacillati</taxon>
        <taxon>Actinomycetota</taxon>
        <taxon>Actinomycetes</taxon>
        <taxon>Micrococcales</taxon>
        <taxon>Micrococcaceae</taxon>
        <taxon>Pseudarthrobacter</taxon>
    </lineage>
</organism>
<dbReference type="SUPFAM" id="SSF52540">
    <property type="entry name" value="P-loop containing nucleoside triphosphate hydrolases"/>
    <property type="match status" value="1"/>
</dbReference>
<evidence type="ECO:0000313" key="3">
    <source>
        <dbReference type="EMBL" id="ADX72202.1"/>
    </source>
</evidence>
<dbReference type="InterPro" id="IPR027417">
    <property type="entry name" value="P-loop_NTPase"/>
</dbReference>
<evidence type="ECO:0000313" key="4">
    <source>
        <dbReference type="Proteomes" id="UP000008639"/>
    </source>
</evidence>
<dbReference type="PANTHER" id="PTHR22674">
    <property type="entry name" value="NTPASE, KAP FAMILY P-LOOP DOMAIN-CONTAINING 1"/>
    <property type="match status" value="1"/>
</dbReference>
<name>F0M3I3_PSEPM</name>
<evidence type="ECO:0000256" key="1">
    <source>
        <dbReference type="SAM" id="MobiDB-lite"/>
    </source>
</evidence>
<dbReference type="Gene3D" id="3.40.50.300">
    <property type="entry name" value="P-loop containing nucleotide triphosphate hydrolases"/>
    <property type="match status" value="1"/>
</dbReference>
<dbReference type="InterPro" id="IPR052754">
    <property type="entry name" value="NTPase_KAP_P-loop"/>
</dbReference>
<sequence>MIAPYSDAPGSSRTDDRLNRGSFVQAVIDLLAAVSDGNDSTIVSLEGPWGSGKTQILNEIQPALRKQSIRVVNFTPWAAEDAAGLQAEFHAALRGAFAGLSKFSPTKVKSTGNKLAIKSIPLLGVIPIVGESLRDTAEGLLEDESWESTFQQYAAEIKKAGVKIVVIVDDLDRLSPNELLHVLKTIRLLGRLPRVNYLLAFDPSALQKTLSVVLGGDTNDASSFLEKIVQYPLAVPPAQEIHLRSILREGLVGLLNSTQADVIWQSESRFWQFYESFMRTRVQTVRSVKRYSAQAQVYMKLLHQEVDSSDFLALTFIRLEHHRVYQELRFWKNDLLHHARHTKRQQPLDWDGRLEDLGYTSKEERSFIVNMLSSIFPTIASSTMSANPNPAKASNPDYFDRYFVFSVPATDVPDASVEKDLNRVTVSKYPENEIFPVTFDNPLDNLAQLAIRKAIPRSEARESIHEHERIVKYVLISMGRSSPRTDGEGQYSPRLFAQTEWLKSSLKRQTKAISIEDWKSLIDQSDVVAVARVIRDIVDEFQGDSIPDDLRVPVPSHIDALRVATMEVLLAKLRNLISSSSYDGLSRQFFELFGSLSWLRDEGTNAEIDPNILASGNSLPHIAGWFVQPGRSEGNLFLFDEAGSDLSSLNLDGLVTLVGIEVVKQADIDLEPGPSASEQTRARERQAVQSLKKWRESLHDQP</sequence>
<dbReference type="Proteomes" id="UP000008639">
    <property type="component" value="Chromosome"/>
</dbReference>
<dbReference type="KEGG" id="apn:Asphe3_10170"/>
<dbReference type="PANTHER" id="PTHR22674:SF6">
    <property type="entry name" value="NTPASE KAP FAMILY P-LOOP DOMAIN-CONTAINING PROTEIN 1"/>
    <property type="match status" value="1"/>
</dbReference>
<reference evidence="3 4" key="1">
    <citation type="journal article" date="2011" name="Stand. Genomic Sci.">
        <title>Complete genome sequence of Arthrobacter phenanthrenivorans type strain (Sphe3).</title>
        <authorList>
            <person name="Kallimanis A."/>
            <person name="Labutti K.M."/>
            <person name="Lapidus A."/>
            <person name="Clum A."/>
            <person name="Lykidis A."/>
            <person name="Mavromatis K."/>
            <person name="Pagani I."/>
            <person name="Liolios K."/>
            <person name="Ivanova N."/>
            <person name="Goodwin L."/>
            <person name="Pitluck S."/>
            <person name="Chen A."/>
            <person name="Palaniappan K."/>
            <person name="Markowitz V."/>
            <person name="Bristow J."/>
            <person name="Velentzas A.D."/>
            <person name="Perisynakis A."/>
            <person name="Ouzounis C.C."/>
            <person name="Kyrpides N.C."/>
            <person name="Koukkou A.I."/>
            <person name="Drainas C."/>
        </authorList>
    </citation>
    <scope>NUCLEOTIDE SEQUENCE [LARGE SCALE GENOMIC DNA]</scope>
    <source>
        <strain evidence="4">DSM 18606 / JCM 16027 / LMG 23796 / Sphe3</strain>
    </source>
</reference>
<dbReference type="InterPro" id="IPR011646">
    <property type="entry name" value="KAP_P-loop"/>
</dbReference>
<feature type="compositionally biased region" description="Basic and acidic residues" evidence="1">
    <location>
        <begin position="693"/>
        <end position="702"/>
    </location>
</feature>
<dbReference type="AlphaFoldDB" id="F0M3I3"/>
<evidence type="ECO:0000259" key="2">
    <source>
        <dbReference type="Pfam" id="PF07693"/>
    </source>
</evidence>
<proteinExistence type="predicted"/>
<feature type="domain" description="KAP NTPase" evidence="2">
    <location>
        <begin position="23"/>
        <end position="295"/>
    </location>
</feature>
<feature type="region of interest" description="Disordered" evidence="1">
    <location>
        <begin position="670"/>
        <end position="702"/>
    </location>
</feature>
<dbReference type="RefSeq" id="WP_013600142.1">
    <property type="nucleotide sequence ID" value="NC_015145.1"/>
</dbReference>
<dbReference type="eggNOG" id="COG4928">
    <property type="taxonomic scope" value="Bacteria"/>
</dbReference>
<protein>
    <submittedName>
        <fullName evidence="3">KAP family P-loop domain protein</fullName>
    </submittedName>
</protein>
<dbReference type="Pfam" id="PF07693">
    <property type="entry name" value="KAP_NTPase"/>
    <property type="match status" value="1"/>
</dbReference>
<dbReference type="HOGENOM" id="CLU_383908_0_0_11"/>
<gene>
    <name evidence="3" type="ordered locus">Asphe3_10170</name>
</gene>
<dbReference type="OrthoDB" id="88903at2"/>
<accession>F0M3I3</accession>
<dbReference type="EMBL" id="CP002379">
    <property type="protein sequence ID" value="ADX72202.1"/>
    <property type="molecule type" value="Genomic_DNA"/>
</dbReference>